<dbReference type="OrthoDB" id="2962993at2759"/>
<dbReference type="RefSeq" id="XP_001211427.1">
    <property type="nucleotide sequence ID" value="XM_001211427.1"/>
</dbReference>
<dbReference type="OMA" id="HIDTMAT"/>
<evidence type="ECO:0000256" key="6">
    <source>
        <dbReference type="SAM" id="Phobius"/>
    </source>
</evidence>
<dbReference type="EMBL" id="CH476596">
    <property type="protein sequence ID" value="EAU37211.1"/>
    <property type="molecule type" value="Genomic_DNA"/>
</dbReference>
<dbReference type="Proteomes" id="UP000007963">
    <property type="component" value="Unassembled WGS sequence"/>
</dbReference>
<evidence type="ECO:0000256" key="3">
    <source>
        <dbReference type="ARBA" id="ARBA00022692"/>
    </source>
</evidence>
<feature type="domain" description="Major facilitator superfamily (MFS) profile" evidence="7">
    <location>
        <begin position="37"/>
        <end position="203"/>
    </location>
</feature>
<dbReference type="STRING" id="341663.Q0CVN5"/>
<dbReference type="VEuPathDB" id="FungiDB:ATEG_02249"/>
<evidence type="ECO:0000256" key="1">
    <source>
        <dbReference type="ARBA" id="ARBA00004141"/>
    </source>
</evidence>
<dbReference type="PROSITE" id="PS50850">
    <property type="entry name" value="MFS"/>
    <property type="match status" value="1"/>
</dbReference>
<organism evidence="8 9">
    <name type="scientific">Aspergillus terreus (strain NIH 2624 / FGSC A1156)</name>
    <dbReference type="NCBI Taxonomy" id="341663"/>
    <lineage>
        <taxon>Eukaryota</taxon>
        <taxon>Fungi</taxon>
        <taxon>Dikarya</taxon>
        <taxon>Ascomycota</taxon>
        <taxon>Pezizomycotina</taxon>
        <taxon>Eurotiomycetes</taxon>
        <taxon>Eurotiomycetidae</taxon>
        <taxon>Eurotiales</taxon>
        <taxon>Aspergillaceae</taxon>
        <taxon>Aspergillus</taxon>
        <taxon>Aspergillus subgen. Circumdati</taxon>
    </lineage>
</organism>
<evidence type="ECO:0000256" key="5">
    <source>
        <dbReference type="ARBA" id="ARBA00023136"/>
    </source>
</evidence>
<feature type="transmembrane region" description="Helical" evidence="6">
    <location>
        <begin position="104"/>
        <end position="122"/>
    </location>
</feature>
<keyword evidence="3 6" id="KW-0812">Transmembrane</keyword>
<evidence type="ECO:0000256" key="2">
    <source>
        <dbReference type="ARBA" id="ARBA00022448"/>
    </source>
</evidence>
<dbReference type="Gene3D" id="1.20.1250.20">
    <property type="entry name" value="MFS general substrate transporter like domains"/>
    <property type="match status" value="1"/>
</dbReference>
<reference evidence="9" key="1">
    <citation type="submission" date="2005-09" db="EMBL/GenBank/DDBJ databases">
        <title>Annotation of the Aspergillus terreus NIH2624 genome.</title>
        <authorList>
            <person name="Birren B.W."/>
            <person name="Lander E.S."/>
            <person name="Galagan J.E."/>
            <person name="Nusbaum C."/>
            <person name="Devon K."/>
            <person name="Henn M."/>
            <person name="Ma L.-J."/>
            <person name="Jaffe D.B."/>
            <person name="Butler J."/>
            <person name="Alvarez P."/>
            <person name="Gnerre S."/>
            <person name="Grabherr M."/>
            <person name="Kleber M."/>
            <person name="Mauceli E.W."/>
            <person name="Brockman W."/>
            <person name="Rounsley S."/>
            <person name="Young S.K."/>
            <person name="LaButti K."/>
            <person name="Pushparaj V."/>
            <person name="DeCaprio D."/>
            <person name="Crawford M."/>
            <person name="Koehrsen M."/>
            <person name="Engels R."/>
            <person name="Montgomery P."/>
            <person name="Pearson M."/>
            <person name="Howarth C."/>
            <person name="Larson L."/>
            <person name="Luoma S."/>
            <person name="White J."/>
            <person name="Alvarado L."/>
            <person name="Kodira C.D."/>
            <person name="Zeng Q."/>
            <person name="Oleary S."/>
            <person name="Yandava C."/>
            <person name="Denning D.W."/>
            <person name="Nierman W.C."/>
            <person name="Milne T."/>
            <person name="Madden K."/>
        </authorList>
    </citation>
    <scope>NUCLEOTIDE SEQUENCE [LARGE SCALE GENOMIC DNA]</scope>
    <source>
        <strain evidence="9">NIH 2624 / FGSC A1156</strain>
    </source>
</reference>
<keyword evidence="2" id="KW-0813">Transport</keyword>
<evidence type="ECO:0000256" key="4">
    <source>
        <dbReference type="ARBA" id="ARBA00022989"/>
    </source>
</evidence>
<protein>
    <recommendedName>
        <fullName evidence="7">Major facilitator superfamily (MFS) profile domain-containing protein</fullName>
    </recommendedName>
</protein>
<name>Q0CVN5_ASPTN</name>
<dbReference type="SUPFAM" id="SSF103473">
    <property type="entry name" value="MFS general substrate transporter"/>
    <property type="match status" value="1"/>
</dbReference>
<dbReference type="PANTHER" id="PTHR43791:SF24">
    <property type="entry name" value="NICOTINIC ACID PLASMA MEMBRANE TRANSPORTER"/>
    <property type="match status" value="1"/>
</dbReference>
<dbReference type="GO" id="GO:0022857">
    <property type="term" value="F:transmembrane transporter activity"/>
    <property type="evidence" value="ECO:0007669"/>
    <property type="project" value="InterPro"/>
</dbReference>
<dbReference type="PANTHER" id="PTHR43791">
    <property type="entry name" value="PERMEASE-RELATED"/>
    <property type="match status" value="1"/>
</dbReference>
<dbReference type="InterPro" id="IPR020846">
    <property type="entry name" value="MFS_dom"/>
</dbReference>
<dbReference type="HOGENOM" id="CLU_001265_0_2_1"/>
<sequence length="203" mass="22491">MKLQADTVSSDHEAQIGHVAIDPVKEKKLLRKMDLCICPLVMMIFLVAYLDRSNIGNAAVAGMPEEIHLVGNQLGNGVTLFYATYVFFEIPFSMVLKKLRPNRLISALILGFSVSILAAGFIKNVAGLYVTRLLLGVFESGLFPCLTIVLTTFYKREEQAQRISYLFVSAALSGGFGGLLLPQRRRQGPDAPPHAIRRALRRR</sequence>
<dbReference type="eggNOG" id="KOG2533">
    <property type="taxonomic scope" value="Eukaryota"/>
</dbReference>
<feature type="transmembrane region" description="Helical" evidence="6">
    <location>
        <begin position="70"/>
        <end position="92"/>
    </location>
</feature>
<feature type="transmembrane region" description="Helical" evidence="6">
    <location>
        <begin position="128"/>
        <end position="151"/>
    </location>
</feature>
<keyword evidence="5 6" id="KW-0472">Membrane</keyword>
<dbReference type="InterPro" id="IPR011701">
    <property type="entry name" value="MFS"/>
</dbReference>
<evidence type="ECO:0000313" key="9">
    <source>
        <dbReference type="Proteomes" id="UP000007963"/>
    </source>
</evidence>
<accession>Q0CVN5</accession>
<dbReference type="GO" id="GO:0016020">
    <property type="term" value="C:membrane"/>
    <property type="evidence" value="ECO:0007669"/>
    <property type="project" value="UniProtKB-SubCell"/>
</dbReference>
<proteinExistence type="predicted"/>
<evidence type="ECO:0000313" key="8">
    <source>
        <dbReference type="EMBL" id="EAU37211.1"/>
    </source>
</evidence>
<dbReference type="Pfam" id="PF07690">
    <property type="entry name" value="MFS_1"/>
    <property type="match status" value="1"/>
</dbReference>
<feature type="transmembrane region" description="Helical" evidence="6">
    <location>
        <begin position="33"/>
        <end position="50"/>
    </location>
</feature>
<comment type="subcellular location">
    <subcellularLocation>
        <location evidence="1">Membrane</location>
        <topology evidence="1">Multi-pass membrane protein</topology>
    </subcellularLocation>
</comment>
<gene>
    <name evidence="8" type="ORF">ATEG_02249</name>
</gene>
<dbReference type="GeneID" id="4316784"/>
<keyword evidence="4 6" id="KW-1133">Transmembrane helix</keyword>
<evidence type="ECO:0000259" key="7">
    <source>
        <dbReference type="PROSITE" id="PS50850"/>
    </source>
</evidence>
<dbReference type="InterPro" id="IPR036259">
    <property type="entry name" value="MFS_trans_sf"/>
</dbReference>
<dbReference type="AlphaFoldDB" id="Q0CVN5"/>